<evidence type="ECO:0000256" key="3">
    <source>
        <dbReference type="ARBA" id="ARBA00022729"/>
    </source>
</evidence>
<dbReference type="EMBL" id="FXTN01000013">
    <property type="protein sequence ID" value="SMO96781.1"/>
    <property type="molecule type" value="Genomic_DNA"/>
</dbReference>
<evidence type="ECO:0000256" key="6">
    <source>
        <dbReference type="SAM" id="SignalP"/>
    </source>
</evidence>
<feature type="chain" id="PRO_5022083745" evidence="6">
    <location>
        <begin position="26"/>
        <end position="581"/>
    </location>
</feature>
<evidence type="ECO:0000256" key="2">
    <source>
        <dbReference type="ARBA" id="ARBA00006275"/>
    </source>
</evidence>
<feature type="signal peptide" evidence="6">
    <location>
        <begin position="1"/>
        <end position="25"/>
    </location>
</feature>
<dbReference type="PROSITE" id="PS51257">
    <property type="entry name" value="PROKAR_LIPOPROTEIN"/>
    <property type="match status" value="1"/>
</dbReference>
<name>A0A521FMU1_9SPHI</name>
<dbReference type="Gene3D" id="1.25.40.390">
    <property type="match status" value="1"/>
</dbReference>
<dbReference type="GO" id="GO:0009279">
    <property type="term" value="C:cell outer membrane"/>
    <property type="evidence" value="ECO:0007669"/>
    <property type="project" value="UniProtKB-SubCell"/>
</dbReference>
<dbReference type="InterPro" id="IPR012944">
    <property type="entry name" value="SusD_RagB_dom"/>
</dbReference>
<dbReference type="RefSeq" id="WP_142530565.1">
    <property type="nucleotide sequence ID" value="NZ_CBCSJO010000012.1"/>
</dbReference>
<comment type="similarity">
    <text evidence="2">Belongs to the SusD family.</text>
</comment>
<feature type="domain" description="RagB/SusD" evidence="7">
    <location>
        <begin position="303"/>
        <end position="581"/>
    </location>
</feature>
<dbReference type="Proteomes" id="UP000320300">
    <property type="component" value="Unassembled WGS sequence"/>
</dbReference>
<keyword evidence="4" id="KW-0472">Membrane</keyword>
<evidence type="ECO:0000313" key="9">
    <source>
        <dbReference type="EMBL" id="SMO96781.1"/>
    </source>
</evidence>
<reference evidence="9 10" key="1">
    <citation type="submission" date="2017-05" db="EMBL/GenBank/DDBJ databases">
        <authorList>
            <person name="Varghese N."/>
            <person name="Submissions S."/>
        </authorList>
    </citation>
    <scope>NUCLEOTIDE SEQUENCE [LARGE SCALE GENOMIC DNA]</scope>
    <source>
        <strain evidence="9 10">DSM 19036</strain>
    </source>
</reference>
<comment type="subcellular location">
    <subcellularLocation>
        <location evidence="1">Cell outer membrane</location>
    </subcellularLocation>
</comment>
<evidence type="ECO:0000259" key="8">
    <source>
        <dbReference type="Pfam" id="PF14322"/>
    </source>
</evidence>
<evidence type="ECO:0000259" key="7">
    <source>
        <dbReference type="Pfam" id="PF07980"/>
    </source>
</evidence>
<feature type="domain" description="SusD-like N-terminal" evidence="8">
    <location>
        <begin position="112"/>
        <end position="228"/>
    </location>
</feature>
<protein>
    <submittedName>
        <fullName evidence="9">Starch-binding associating with outer membrane</fullName>
    </submittedName>
</protein>
<evidence type="ECO:0000313" key="10">
    <source>
        <dbReference type="Proteomes" id="UP000320300"/>
    </source>
</evidence>
<evidence type="ECO:0000256" key="5">
    <source>
        <dbReference type="ARBA" id="ARBA00023237"/>
    </source>
</evidence>
<keyword evidence="10" id="KW-1185">Reference proteome</keyword>
<dbReference type="OrthoDB" id="5694214at2"/>
<evidence type="ECO:0000256" key="1">
    <source>
        <dbReference type="ARBA" id="ARBA00004442"/>
    </source>
</evidence>
<keyword evidence="3 6" id="KW-0732">Signal</keyword>
<dbReference type="Pfam" id="PF14322">
    <property type="entry name" value="SusD-like_3"/>
    <property type="match status" value="1"/>
</dbReference>
<proteinExistence type="inferred from homology"/>
<dbReference type="InterPro" id="IPR033985">
    <property type="entry name" value="SusD-like_N"/>
</dbReference>
<gene>
    <name evidence="9" type="ORF">SAMN06265348_113144</name>
</gene>
<keyword evidence="5" id="KW-0998">Cell outer membrane</keyword>
<evidence type="ECO:0000256" key="4">
    <source>
        <dbReference type="ARBA" id="ARBA00023136"/>
    </source>
</evidence>
<accession>A0A521FMU1</accession>
<dbReference type="AlphaFoldDB" id="A0A521FMU1"/>
<organism evidence="9 10">
    <name type="scientific">Pedobacter westerhofensis</name>
    <dbReference type="NCBI Taxonomy" id="425512"/>
    <lineage>
        <taxon>Bacteria</taxon>
        <taxon>Pseudomonadati</taxon>
        <taxon>Bacteroidota</taxon>
        <taxon>Sphingobacteriia</taxon>
        <taxon>Sphingobacteriales</taxon>
        <taxon>Sphingobacteriaceae</taxon>
        <taxon>Pedobacter</taxon>
    </lineage>
</organism>
<dbReference type="InterPro" id="IPR011990">
    <property type="entry name" value="TPR-like_helical_dom_sf"/>
</dbReference>
<dbReference type="SUPFAM" id="SSF48452">
    <property type="entry name" value="TPR-like"/>
    <property type="match status" value="1"/>
</dbReference>
<sequence length="581" mass="63619">MNLKNIGRANALLFALMLITIGACKKDDFLSVPPKGVLTDASTFSTQSNAELFVNDIYNALPDYNNGNQVDRILDAWTDNSNAGATNHEGQAVIRSNALSAGNSTNGVGGYFGWASLYTNIRKCNTFLKNAAANSSVYDAAWYTQRAGEVKFLRAFFYMLLFKNYGGVPVLTVPLTNTDGSDIFTERASLDATQAFIEADCDAAAGVLPLKQTTANLGRATKGAALALKGDVQLFAASPLVNTSNDPAKWAKAAATYQSIIALNTYNLFTTSSSTPIISTTGSGSTSTAYRDQFLAANNWNSETIFARAYALPNKGHKREGYMGPVIVRGGAQTWGGASPTQSLIDDYQMDNGKAITDPTSGYNPAQPYLHRESRFEQSIVYDGSYWQGEVFKSRIGGTNQIDLGSTSDISNTGYCIRKTLDESILGQTSLGTAPGTSNYQFYRYAEVLLSYAEAQNEAAGPDQSVFDAVNKVRSRVLLPPVPPNTSQADMRTLIRRERRLEFSFEDKRWYDIRRWDITVKGPAVINSPEYGMKITADASGNLTYERVVVFQNRYSEYMNWLPIPQGILNQNPKLKQNPGY</sequence>
<dbReference type="Pfam" id="PF07980">
    <property type="entry name" value="SusD_RagB"/>
    <property type="match status" value="1"/>
</dbReference>